<evidence type="ECO:0000256" key="3">
    <source>
        <dbReference type="ARBA" id="ARBA00022448"/>
    </source>
</evidence>
<dbReference type="FunFam" id="2.60.40.10:FF:000199">
    <property type="entry name" value="next to BRCA1 gene 1 protein-like"/>
    <property type="match status" value="1"/>
</dbReference>
<dbReference type="Pfam" id="PF24932">
    <property type="entry name" value="UBA_NBR1_C"/>
    <property type="match status" value="2"/>
</dbReference>
<dbReference type="SUPFAM" id="SSF54277">
    <property type="entry name" value="CAD &amp; PB1 domains"/>
    <property type="match status" value="1"/>
</dbReference>
<dbReference type="InterPro" id="IPR032350">
    <property type="entry name" value="Nbr1_FW"/>
</dbReference>
<evidence type="ECO:0000259" key="13">
    <source>
        <dbReference type="PROSITE" id="PS50135"/>
    </source>
</evidence>
<name>A0A164ZYB4_DAUCS</name>
<dbReference type="FunFam" id="1.10.8.10:FF:000085">
    <property type="entry name" value="protein NBR1 homolog"/>
    <property type="match status" value="1"/>
</dbReference>
<dbReference type="PANTHER" id="PTHR20930:SF0">
    <property type="entry name" value="PROTEIN ILRUN"/>
    <property type="match status" value="1"/>
</dbReference>
<dbReference type="GO" id="GO:0005776">
    <property type="term" value="C:autophagosome"/>
    <property type="evidence" value="ECO:0007669"/>
    <property type="project" value="UniProtKB-SubCell"/>
</dbReference>
<dbReference type="Gene3D" id="1.10.8.10">
    <property type="entry name" value="DNA helicase RuvA subunit, C-terminal domain"/>
    <property type="match status" value="2"/>
</dbReference>
<dbReference type="Gramene" id="KZM96614">
    <property type="protein sequence ID" value="KZM96614"/>
    <property type="gene ID" value="DCAR_016024"/>
</dbReference>
<dbReference type="InterPro" id="IPR009060">
    <property type="entry name" value="UBA-like_sf"/>
</dbReference>
<keyword evidence="5" id="KW-0479">Metal-binding</keyword>
<reference evidence="15" key="1">
    <citation type="journal article" date="2016" name="Nat. Genet.">
        <title>A high-quality carrot genome assembly provides new insights into carotenoid accumulation and asterid genome evolution.</title>
        <authorList>
            <person name="Iorizzo M."/>
            <person name="Ellison S."/>
            <person name="Senalik D."/>
            <person name="Zeng P."/>
            <person name="Satapoomin P."/>
            <person name="Huang J."/>
            <person name="Bowman M."/>
            <person name="Iovene M."/>
            <person name="Sanseverino W."/>
            <person name="Cavagnaro P."/>
            <person name="Yildiz M."/>
            <person name="Macko-Podgorni A."/>
            <person name="Moranska E."/>
            <person name="Grzebelus E."/>
            <person name="Grzebelus D."/>
            <person name="Ashrafi H."/>
            <person name="Zheng Z."/>
            <person name="Cheng S."/>
            <person name="Spooner D."/>
            <person name="Van Deynze A."/>
            <person name="Simon P."/>
        </authorList>
    </citation>
    <scope>NUCLEOTIDE SEQUENCE [LARGE SCALE GENOMIC DNA]</scope>
    <source>
        <tissue evidence="15">Leaf</tissue>
    </source>
</reference>
<keyword evidence="8" id="KW-0653">Protein transport</keyword>
<dbReference type="Gene3D" id="3.10.20.90">
    <property type="entry name" value="Phosphatidylinositol 3-kinase Catalytic Subunit, Chain A, domain 1"/>
    <property type="match status" value="1"/>
</dbReference>
<keyword evidence="7" id="KW-0862">Zinc</keyword>
<feature type="domain" description="ZZ-type" evidence="13">
    <location>
        <begin position="379"/>
        <end position="429"/>
    </location>
</feature>
<dbReference type="Gene3D" id="2.60.40.10">
    <property type="entry name" value="Immunoglobulins"/>
    <property type="match status" value="1"/>
</dbReference>
<dbReference type="OMA" id="SHNKHAR"/>
<dbReference type="PROSITE" id="PS50135">
    <property type="entry name" value="ZF_ZZ_2"/>
    <property type="match status" value="1"/>
</dbReference>
<gene>
    <name evidence="15" type="ORF">DCAR_016024</name>
</gene>
<feature type="region of interest" description="Disordered" evidence="12">
    <location>
        <begin position="203"/>
        <end position="240"/>
    </location>
</feature>
<evidence type="ECO:0000256" key="11">
    <source>
        <dbReference type="PROSITE-ProRule" id="PRU00228"/>
    </source>
</evidence>
<evidence type="ECO:0000259" key="14">
    <source>
        <dbReference type="PROSITE" id="PS51745"/>
    </source>
</evidence>
<dbReference type="PANTHER" id="PTHR20930">
    <property type="entry name" value="OVARIAN CARCINOMA ANTIGEN CA125-RELATED"/>
    <property type="match status" value="1"/>
</dbReference>
<dbReference type="CDD" id="cd14319">
    <property type="entry name" value="UBA_NBR1"/>
    <property type="match status" value="2"/>
</dbReference>
<dbReference type="Gene3D" id="3.30.60.90">
    <property type="match status" value="1"/>
</dbReference>
<evidence type="ECO:0000256" key="1">
    <source>
        <dbReference type="ARBA" id="ARBA00004116"/>
    </source>
</evidence>
<dbReference type="InterPro" id="IPR013783">
    <property type="entry name" value="Ig-like_fold"/>
</dbReference>
<keyword evidence="10" id="KW-0968">Cytoplasmic vesicle</keyword>
<dbReference type="InterPro" id="IPR000433">
    <property type="entry name" value="Znf_ZZ"/>
</dbReference>
<dbReference type="GO" id="GO:0008270">
    <property type="term" value="F:zinc ion binding"/>
    <property type="evidence" value="ECO:0007669"/>
    <property type="project" value="UniProtKB-KW"/>
</dbReference>
<evidence type="ECO:0000256" key="6">
    <source>
        <dbReference type="ARBA" id="ARBA00022771"/>
    </source>
</evidence>
<evidence type="ECO:0000256" key="7">
    <source>
        <dbReference type="ARBA" id="ARBA00022833"/>
    </source>
</evidence>
<evidence type="ECO:0000256" key="9">
    <source>
        <dbReference type="ARBA" id="ARBA00023006"/>
    </source>
</evidence>
<dbReference type="PROSITE" id="PS51745">
    <property type="entry name" value="PB1"/>
    <property type="match status" value="1"/>
</dbReference>
<organism evidence="15">
    <name type="scientific">Daucus carota subsp. sativus</name>
    <name type="common">Carrot</name>
    <dbReference type="NCBI Taxonomy" id="79200"/>
    <lineage>
        <taxon>Eukaryota</taxon>
        <taxon>Viridiplantae</taxon>
        <taxon>Streptophyta</taxon>
        <taxon>Embryophyta</taxon>
        <taxon>Tracheophyta</taxon>
        <taxon>Spermatophyta</taxon>
        <taxon>Magnoliopsida</taxon>
        <taxon>eudicotyledons</taxon>
        <taxon>Gunneridae</taxon>
        <taxon>Pentapetalae</taxon>
        <taxon>asterids</taxon>
        <taxon>campanulids</taxon>
        <taxon>Apiales</taxon>
        <taxon>Apiaceae</taxon>
        <taxon>Apioideae</taxon>
        <taxon>Scandiceae</taxon>
        <taxon>Daucinae</taxon>
        <taxon>Daucus</taxon>
        <taxon>Daucus sect. Daucus</taxon>
    </lineage>
</organism>
<comment type="caution">
    <text evidence="15">The sequence shown here is derived from an EMBL/GenBank/DDBJ whole genome shotgun (WGS) entry which is preliminary data.</text>
</comment>
<comment type="subcellular location">
    <subcellularLocation>
        <location evidence="2">Cytoplasmic vesicle</location>
        <location evidence="2">Autophagosome</location>
    </subcellularLocation>
    <subcellularLocation>
        <location evidence="1">Vacuole</location>
    </subcellularLocation>
</comment>
<dbReference type="GO" id="GO:0006914">
    <property type="term" value="P:autophagy"/>
    <property type="evidence" value="ECO:0007669"/>
    <property type="project" value="UniProtKB-KW"/>
</dbReference>
<dbReference type="InterPro" id="IPR056893">
    <property type="entry name" value="UBA_Nbr1_C"/>
</dbReference>
<dbReference type="SMART" id="SM00666">
    <property type="entry name" value="PB1"/>
    <property type="match status" value="1"/>
</dbReference>
<dbReference type="STRING" id="79200.A0A164ZYB4"/>
<dbReference type="Pfam" id="PF16158">
    <property type="entry name" value="N_BRCA1_IG"/>
    <property type="match status" value="1"/>
</dbReference>
<evidence type="ECO:0000256" key="10">
    <source>
        <dbReference type="ARBA" id="ARBA00023329"/>
    </source>
</evidence>
<dbReference type="Pfam" id="PF00569">
    <property type="entry name" value="ZZ"/>
    <property type="match status" value="1"/>
</dbReference>
<dbReference type="SUPFAM" id="SSF57850">
    <property type="entry name" value="RING/U-box"/>
    <property type="match status" value="1"/>
</dbReference>
<keyword evidence="6 11" id="KW-0863">Zinc-finger</keyword>
<accession>A0A164ZYB4</accession>
<feature type="compositionally biased region" description="Polar residues" evidence="12">
    <location>
        <begin position="207"/>
        <end position="240"/>
    </location>
</feature>
<dbReference type="InterPro" id="IPR043145">
    <property type="entry name" value="Znf_ZZ_sf"/>
</dbReference>
<dbReference type="CDD" id="cd14947">
    <property type="entry name" value="NBR1_like"/>
    <property type="match status" value="1"/>
</dbReference>
<proteinExistence type="predicted"/>
<feature type="region of interest" description="Disordered" evidence="12">
    <location>
        <begin position="294"/>
        <end position="320"/>
    </location>
</feature>
<evidence type="ECO:0008006" key="16">
    <source>
        <dbReference type="Google" id="ProtNLM"/>
    </source>
</evidence>
<dbReference type="GO" id="GO:0015031">
    <property type="term" value="P:protein transport"/>
    <property type="evidence" value="ECO:0007669"/>
    <property type="project" value="UniProtKB-KW"/>
</dbReference>
<keyword evidence="4" id="KW-0926">Vacuole</keyword>
<evidence type="ECO:0000256" key="4">
    <source>
        <dbReference type="ARBA" id="ARBA00022554"/>
    </source>
</evidence>
<feature type="domain" description="PB1" evidence="14">
    <location>
        <begin position="12"/>
        <end position="96"/>
    </location>
</feature>
<dbReference type="SMART" id="SM00291">
    <property type="entry name" value="ZnF_ZZ"/>
    <property type="match status" value="1"/>
</dbReference>
<dbReference type="Pfam" id="PF00564">
    <property type="entry name" value="PB1"/>
    <property type="match status" value="1"/>
</dbReference>
<dbReference type="InterPro" id="IPR053793">
    <property type="entry name" value="PB1-like"/>
</dbReference>
<dbReference type="InterPro" id="IPR000270">
    <property type="entry name" value="PB1_dom"/>
</dbReference>
<keyword evidence="3" id="KW-0813">Transport</keyword>
<keyword evidence="9" id="KW-0072">Autophagy</keyword>
<evidence type="ECO:0000313" key="15">
    <source>
        <dbReference type="EMBL" id="KZM96614.1"/>
    </source>
</evidence>
<dbReference type="AlphaFoldDB" id="A0A164ZYB4"/>
<sequence length="795" mass="87264">MEPSLVIKGASTTFRQVQYGETLRRFSSHVVDGKLDIDMNGLIEKVCSLFNFSSGSELDFTYVDEDGDVVKLADEEDLHDILRQSLNPLRITVKLNTEWSVSSRPNGRTNGNSTPLRSPQLQFPLQVENAAVAEVLNSLPSTIRETTAKFSTELGLDTNSPAGYLAVLDSLAKMGLSYLKDVSVTGAKSGSTVISSTDATVGKEKNGSISVSTTPATEKKTSSISFRTTPATKDQTSSVPVQTTLVPELKGLGTDEGNAAEGFVMPALDNTNAKDESSILPKITATNLLNEMKGPSDFVSQENKVGKNGRSGPKMKPVKKSFESHHGWKSVMSPKPLTGIDSPSSGLPVPPYLHRHQLPYRVAPVRSYNKSDVMASVFHTGIQCDGCGVHPISGPRFKSKVKEDYDLCIFCFNHMGSEAEYIRMDLPMNYQGRDPLNFPFPHRLGRPPTLPADHAKLDSCFILDVNILDGTILTPLTHFTKIWRMRNNGAVAWPHGTKLLCIGGDKLSKTHSCDLKIPAEGFPVEKEIDVEVDFAAPENPGRYISYWRMASPSGQQFGQRVWVLIQVESSLKAPNSKNRDFNLNFPPVGSGIMGLQNENSSVDLKTGDDLTEIDASTKDQHAPVGRKISEDLIVIKKPTMDKGIDLNFWNNGTLLVARPKPDSAAPGASSTVTYPVVDQSKVEPVVISRQQKLDLDIPSSMIDANQGTAEVEQTLLKELENMGFTEIDLNKEILRKNKYHLEETLNELCDTEWDPILAELQEMGFSNNEMNKKLLKKNNGSIKRVVMDLIAGEEA</sequence>
<evidence type="ECO:0000256" key="2">
    <source>
        <dbReference type="ARBA" id="ARBA00004419"/>
    </source>
</evidence>
<dbReference type="GO" id="GO:0031410">
    <property type="term" value="C:cytoplasmic vesicle"/>
    <property type="evidence" value="ECO:0007669"/>
    <property type="project" value="UniProtKB-KW"/>
</dbReference>
<dbReference type="SUPFAM" id="SSF46934">
    <property type="entry name" value="UBA-like"/>
    <property type="match status" value="1"/>
</dbReference>
<evidence type="ECO:0000256" key="12">
    <source>
        <dbReference type="SAM" id="MobiDB-lite"/>
    </source>
</evidence>
<dbReference type="EMBL" id="LNRQ01000004">
    <property type="protein sequence ID" value="KZM96614.1"/>
    <property type="molecule type" value="Genomic_DNA"/>
</dbReference>
<evidence type="ECO:0000256" key="8">
    <source>
        <dbReference type="ARBA" id="ARBA00022927"/>
    </source>
</evidence>
<evidence type="ECO:0000256" key="5">
    <source>
        <dbReference type="ARBA" id="ARBA00022723"/>
    </source>
</evidence>
<protein>
    <recommendedName>
        <fullName evidence="16">ZZ-type domain-containing protein</fullName>
    </recommendedName>
</protein>